<dbReference type="Gene3D" id="3.20.20.70">
    <property type="entry name" value="Aldolase class I"/>
    <property type="match status" value="1"/>
</dbReference>
<dbReference type="RefSeq" id="WP_010857875.1">
    <property type="nucleotide sequence ID" value="NZ_KB933398.1"/>
</dbReference>
<comment type="cofactor">
    <cofactor evidence="2">
        <name>FMN</name>
        <dbReference type="ChEBI" id="CHEBI:58210"/>
    </cofactor>
</comment>
<accession>R7ZIM1</accession>
<evidence type="ECO:0000259" key="16">
    <source>
        <dbReference type="PROSITE" id="PS51349"/>
    </source>
</evidence>
<evidence type="ECO:0000256" key="10">
    <source>
        <dbReference type="ARBA" id="ARBA00050549"/>
    </source>
</evidence>
<dbReference type="PATRIC" id="fig|1285586.5.peg.924"/>
<keyword evidence="5 15" id="KW-0288">FMN</keyword>
<comment type="caution">
    <text evidence="17">The sequence shown here is derived from an EMBL/GenBank/DDBJ whole genome shotgun (WGS) entry which is preliminary data.</text>
</comment>
<evidence type="ECO:0000256" key="11">
    <source>
        <dbReference type="ARBA" id="ARBA00050773"/>
    </source>
</evidence>
<feature type="binding site" evidence="15">
    <location>
        <position position="280"/>
    </location>
    <ligand>
        <name>glyoxylate</name>
        <dbReference type="ChEBI" id="CHEBI:36655"/>
    </ligand>
</feature>
<proteinExistence type="inferred from homology"/>
<evidence type="ECO:0000256" key="5">
    <source>
        <dbReference type="ARBA" id="ARBA00022643"/>
    </source>
</evidence>
<dbReference type="InterPro" id="IPR012133">
    <property type="entry name" value="Alpha-hydoxy_acid_DH_FMN"/>
</dbReference>
<dbReference type="PROSITE" id="PS00557">
    <property type="entry name" value="FMN_HYDROXY_ACID_DH_1"/>
    <property type="match status" value="1"/>
</dbReference>
<dbReference type="AlphaFoldDB" id="R7ZIM1"/>
<evidence type="ECO:0000256" key="1">
    <source>
        <dbReference type="ARBA" id="ARBA00000616"/>
    </source>
</evidence>
<reference evidence="17 18" key="1">
    <citation type="submission" date="2013-04" db="EMBL/GenBank/DDBJ databases">
        <title>Draft genome of the heavy metal tolerant bacterium Lysinibacillus sphaericus strain OT4b.31.</title>
        <authorList>
            <person name="Pena-Montenegro T.D."/>
            <person name="Dussan J."/>
        </authorList>
    </citation>
    <scope>NUCLEOTIDE SEQUENCE [LARGE SCALE GENOMIC DNA]</scope>
    <source>
        <strain evidence="17 18">OT4b.31</strain>
    </source>
</reference>
<comment type="catalytic activity">
    <reaction evidence="1">
        <text>a (2S)-2-hydroxycarboxylate + O2 = a 2-oxocarboxylate + H2O2</text>
        <dbReference type="Rhea" id="RHEA:16789"/>
        <dbReference type="ChEBI" id="CHEBI:15379"/>
        <dbReference type="ChEBI" id="CHEBI:16240"/>
        <dbReference type="ChEBI" id="CHEBI:35179"/>
        <dbReference type="ChEBI" id="CHEBI:58123"/>
        <dbReference type="EC" id="1.1.3.15"/>
    </reaction>
</comment>
<evidence type="ECO:0000256" key="13">
    <source>
        <dbReference type="ARBA" id="ARBA00079803"/>
    </source>
</evidence>
<dbReference type="OrthoDB" id="9770452at2"/>
<name>R7ZIM1_LYSSH</name>
<evidence type="ECO:0000313" key="17">
    <source>
        <dbReference type="EMBL" id="EON73906.1"/>
    </source>
</evidence>
<dbReference type="InterPro" id="IPR008259">
    <property type="entry name" value="FMN_hydac_DH_AS"/>
</dbReference>
<evidence type="ECO:0000313" key="18">
    <source>
        <dbReference type="Proteomes" id="UP000013911"/>
    </source>
</evidence>
<feature type="binding site" evidence="15">
    <location>
        <position position="148"/>
    </location>
    <ligand>
        <name>glyoxylate</name>
        <dbReference type="ChEBI" id="CHEBI:36655"/>
    </ligand>
</feature>
<dbReference type="PANTHER" id="PTHR10578:SF143">
    <property type="entry name" value="FMN-DEPENDENT ALPHA-HYDROXY ACID DEHYDROGENASE PB1A11.03"/>
    <property type="match status" value="1"/>
</dbReference>
<feature type="domain" description="FMN hydroxy acid dehydrogenase" evidence="16">
    <location>
        <begin position="16"/>
        <end position="382"/>
    </location>
</feature>
<evidence type="ECO:0000256" key="9">
    <source>
        <dbReference type="ARBA" id="ARBA00048754"/>
    </source>
</evidence>
<dbReference type="PROSITE" id="PS51349">
    <property type="entry name" value="FMN_HYDROXY_ACID_DH_2"/>
    <property type="match status" value="1"/>
</dbReference>
<feature type="binding site" evidence="15">
    <location>
        <position position="42"/>
    </location>
    <ligand>
        <name>glyoxylate</name>
        <dbReference type="ChEBI" id="CHEBI:36655"/>
    </ligand>
</feature>
<evidence type="ECO:0000256" key="3">
    <source>
        <dbReference type="ARBA" id="ARBA00013087"/>
    </source>
</evidence>
<feature type="binding site" evidence="15">
    <location>
        <begin position="95"/>
        <end position="97"/>
    </location>
    <ligand>
        <name>FMN</name>
        <dbReference type="ChEBI" id="CHEBI:58210"/>
    </ligand>
</feature>
<evidence type="ECO:0000256" key="6">
    <source>
        <dbReference type="ARBA" id="ARBA00023002"/>
    </source>
</evidence>
<dbReference type="PANTHER" id="PTHR10578">
    <property type="entry name" value="S -2-HYDROXY-ACID OXIDASE-RELATED"/>
    <property type="match status" value="1"/>
</dbReference>
<dbReference type="SUPFAM" id="SSF51395">
    <property type="entry name" value="FMN-linked oxidoreductases"/>
    <property type="match status" value="1"/>
</dbReference>
<evidence type="ECO:0000256" key="12">
    <source>
        <dbReference type="ARBA" id="ARBA00052949"/>
    </source>
</evidence>
<dbReference type="GO" id="GO:0003973">
    <property type="term" value="F:(S)-2-hydroxy-acid oxidase activity"/>
    <property type="evidence" value="ECO:0007669"/>
    <property type="project" value="UniProtKB-EC"/>
</dbReference>
<dbReference type="PIRSF" id="PIRSF000138">
    <property type="entry name" value="Al-hdrx_acd_dh"/>
    <property type="match status" value="1"/>
</dbReference>
<dbReference type="Proteomes" id="UP000013911">
    <property type="component" value="Unassembled WGS sequence"/>
</dbReference>
<comment type="catalytic activity">
    <reaction evidence="11">
        <text>2-hydroxyoctadecanoate + O2 = 2-oxooctadecanoate + H2O2</text>
        <dbReference type="Rhea" id="RHEA:68964"/>
        <dbReference type="ChEBI" id="CHEBI:15379"/>
        <dbReference type="ChEBI" id="CHEBI:16240"/>
        <dbReference type="ChEBI" id="CHEBI:17162"/>
        <dbReference type="ChEBI" id="CHEBI:76724"/>
    </reaction>
</comment>
<organism evidence="17 18">
    <name type="scientific">Lysinibacillus sphaericus OT4b.31</name>
    <dbReference type="NCBI Taxonomy" id="1285586"/>
    <lineage>
        <taxon>Bacteria</taxon>
        <taxon>Bacillati</taxon>
        <taxon>Bacillota</taxon>
        <taxon>Bacilli</taxon>
        <taxon>Bacillales</taxon>
        <taxon>Bacillaceae</taxon>
        <taxon>Lysinibacillus</taxon>
    </lineage>
</organism>
<feature type="binding site" evidence="15">
    <location>
        <position position="183"/>
    </location>
    <ligand>
        <name>glyoxylate</name>
        <dbReference type="ChEBI" id="CHEBI:36655"/>
    </ligand>
</feature>
<feature type="binding site" evidence="15">
    <location>
        <position position="275"/>
    </location>
    <ligand>
        <name>FMN</name>
        <dbReference type="ChEBI" id="CHEBI:58210"/>
    </ligand>
</feature>
<feature type="binding site" evidence="15">
    <location>
        <position position="253"/>
    </location>
    <ligand>
        <name>FMN</name>
        <dbReference type="ChEBI" id="CHEBI:58210"/>
    </ligand>
</feature>
<keyword evidence="6" id="KW-0560">Oxidoreductase</keyword>
<feature type="binding site" evidence="15">
    <location>
        <begin position="331"/>
        <end position="332"/>
    </location>
    <ligand>
        <name>FMN</name>
        <dbReference type="ChEBI" id="CHEBI:58210"/>
    </ligand>
</feature>
<dbReference type="InterPro" id="IPR037396">
    <property type="entry name" value="FMN_HAD"/>
</dbReference>
<dbReference type="eggNOG" id="COG1304">
    <property type="taxonomic scope" value="Bacteria"/>
</dbReference>
<feature type="binding site" evidence="15">
    <location>
        <position position="146"/>
    </location>
    <ligand>
        <name>FMN</name>
        <dbReference type="ChEBI" id="CHEBI:58210"/>
    </ligand>
</feature>
<gene>
    <name evidence="17" type="ORF">H131_04554</name>
</gene>
<comment type="catalytic activity">
    <reaction evidence="12">
        <text>2-hydroxyoctanoate + O2 = 2-oxooctanoate + H2O2</text>
        <dbReference type="Rhea" id="RHEA:67940"/>
        <dbReference type="ChEBI" id="CHEBI:15379"/>
        <dbReference type="ChEBI" id="CHEBI:16240"/>
        <dbReference type="ChEBI" id="CHEBI:133514"/>
        <dbReference type="ChEBI" id="CHEBI:176689"/>
    </reaction>
</comment>
<sequence length="386" mass="41925">MTNTTNGDLLLKNINAQAPFPISFADLEKAVADKIDAGPYGYVRSGAGGEQTLRNNRAAFEKYSIIPRFLNNVSTIDTTIELFGKIHPTPLLFAPVGMNKMAHEDGELAVVRAANRLKIPYIQSTVSSYALEDVAQAAPNATKWFQLYWSTNEEIAYSMAARAEAAGFEAIVLTVDTVMLGWREEDVRNQFSPLKLGYARGNYVNDPVFMASLPDDSFESYVQGVLQNVFHPTLNWEHVRELKRRTKLPILLKGILHPEDAKLAVDNGIDGIIVSNHGGRQLDGVIGSLDALPAIIEVVKGQVPVILDSGVYRGMDALKALALGADAVAIGRPFVYGLALDGQQGVEKVMTNLYDELKVSIALAGATSVKDLRNVTLVKNNGVDGI</sequence>
<dbReference type="EC" id="1.1.3.15" evidence="3"/>
<dbReference type="FunFam" id="3.20.20.70:FF:000029">
    <property type="entry name" value="L-lactate dehydrogenase"/>
    <property type="match status" value="1"/>
</dbReference>
<evidence type="ECO:0000256" key="8">
    <source>
        <dbReference type="ARBA" id="ARBA00029513"/>
    </source>
</evidence>
<evidence type="ECO:0000256" key="4">
    <source>
        <dbReference type="ARBA" id="ARBA00022630"/>
    </source>
</evidence>
<keyword evidence="4 15" id="KW-0285">Flavoprotein</keyword>
<dbReference type="InterPro" id="IPR000262">
    <property type="entry name" value="FMN-dep_DH"/>
</dbReference>
<dbReference type="InterPro" id="IPR013785">
    <property type="entry name" value="Aldolase_TIM"/>
</dbReference>
<protein>
    <recommendedName>
        <fullName evidence="8">L-lactate oxidase</fullName>
        <ecNumber evidence="3">1.1.3.15</ecNumber>
    </recommendedName>
    <alternativeName>
        <fullName evidence="13">(S)-2-hydroxy-acid oxidase</fullName>
    </alternativeName>
</protein>
<evidence type="ECO:0000256" key="15">
    <source>
        <dbReference type="PIRSR" id="PIRSR000138-2"/>
    </source>
</evidence>
<evidence type="ECO:0000256" key="7">
    <source>
        <dbReference type="ARBA" id="ARBA00024042"/>
    </source>
</evidence>
<feature type="binding site" evidence="15">
    <location>
        <position position="174"/>
    </location>
    <ligand>
        <name>FMN</name>
        <dbReference type="ChEBI" id="CHEBI:58210"/>
    </ligand>
</feature>
<feature type="binding site" evidence="15">
    <location>
        <position position="277"/>
    </location>
    <ligand>
        <name>glyoxylate</name>
        <dbReference type="ChEBI" id="CHEBI:36655"/>
    </ligand>
</feature>
<dbReference type="Pfam" id="PF01070">
    <property type="entry name" value="FMN_dh"/>
    <property type="match status" value="1"/>
</dbReference>
<dbReference type="GO" id="GO:0010181">
    <property type="term" value="F:FMN binding"/>
    <property type="evidence" value="ECO:0007669"/>
    <property type="project" value="InterPro"/>
</dbReference>
<evidence type="ECO:0000256" key="14">
    <source>
        <dbReference type="PIRSR" id="PIRSR000138-1"/>
    </source>
</evidence>
<feature type="binding site" evidence="15">
    <location>
        <position position="124"/>
    </location>
    <ligand>
        <name>FMN</name>
        <dbReference type="ChEBI" id="CHEBI:58210"/>
    </ligand>
</feature>
<comment type="similarity">
    <text evidence="7">Belongs to the FMN-dependent alpha-hydroxy acid dehydrogenase family.</text>
</comment>
<dbReference type="HOGENOM" id="CLU_020639_0_0_9"/>
<comment type="catalytic activity">
    <reaction evidence="9">
        <text>(S)-lactate + O2 = pyruvate + H2O2</text>
        <dbReference type="Rhea" id="RHEA:55868"/>
        <dbReference type="ChEBI" id="CHEBI:15361"/>
        <dbReference type="ChEBI" id="CHEBI:15379"/>
        <dbReference type="ChEBI" id="CHEBI:16240"/>
        <dbReference type="ChEBI" id="CHEBI:16651"/>
    </reaction>
    <physiologicalReaction direction="left-to-right" evidence="9">
        <dbReference type="Rhea" id="RHEA:55869"/>
    </physiologicalReaction>
</comment>
<evidence type="ECO:0000256" key="2">
    <source>
        <dbReference type="ARBA" id="ARBA00001917"/>
    </source>
</evidence>
<comment type="catalytic activity">
    <reaction evidence="10">
        <text>mandelate + O2 = phenylglyoxylate + H2O2</text>
        <dbReference type="Rhea" id="RHEA:68968"/>
        <dbReference type="ChEBI" id="CHEBI:15379"/>
        <dbReference type="ChEBI" id="CHEBI:16240"/>
        <dbReference type="ChEBI" id="CHEBI:25147"/>
        <dbReference type="ChEBI" id="CHEBI:36656"/>
    </reaction>
</comment>
<feature type="active site" description="Proton acceptor" evidence="14">
    <location>
        <position position="277"/>
    </location>
</feature>
<dbReference type="EMBL" id="AQPX01000008">
    <property type="protein sequence ID" value="EON73906.1"/>
    <property type="molecule type" value="Genomic_DNA"/>
</dbReference>